<dbReference type="EMBL" id="ML994659">
    <property type="protein sequence ID" value="KAF2180320.1"/>
    <property type="molecule type" value="Genomic_DNA"/>
</dbReference>
<evidence type="ECO:0000313" key="3">
    <source>
        <dbReference type="Proteomes" id="UP000800200"/>
    </source>
</evidence>
<organism evidence="2 3">
    <name type="scientific">Zopfia rhizophila CBS 207.26</name>
    <dbReference type="NCBI Taxonomy" id="1314779"/>
    <lineage>
        <taxon>Eukaryota</taxon>
        <taxon>Fungi</taxon>
        <taxon>Dikarya</taxon>
        <taxon>Ascomycota</taxon>
        <taxon>Pezizomycotina</taxon>
        <taxon>Dothideomycetes</taxon>
        <taxon>Dothideomycetes incertae sedis</taxon>
        <taxon>Zopfiaceae</taxon>
        <taxon>Zopfia</taxon>
    </lineage>
</organism>
<reference evidence="2" key="1">
    <citation type="journal article" date="2020" name="Stud. Mycol.">
        <title>101 Dothideomycetes genomes: a test case for predicting lifestyles and emergence of pathogens.</title>
        <authorList>
            <person name="Haridas S."/>
            <person name="Albert R."/>
            <person name="Binder M."/>
            <person name="Bloem J."/>
            <person name="Labutti K."/>
            <person name="Salamov A."/>
            <person name="Andreopoulos B."/>
            <person name="Baker S."/>
            <person name="Barry K."/>
            <person name="Bills G."/>
            <person name="Bluhm B."/>
            <person name="Cannon C."/>
            <person name="Castanera R."/>
            <person name="Culley D."/>
            <person name="Daum C."/>
            <person name="Ezra D."/>
            <person name="Gonzalez J."/>
            <person name="Henrissat B."/>
            <person name="Kuo A."/>
            <person name="Liang C."/>
            <person name="Lipzen A."/>
            <person name="Lutzoni F."/>
            <person name="Magnuson J."/>
            <person name="Mondo S."/>
            <person name="Nolan M."/>
            <person name="Ohm R."/>
            <person name="Pangilinan J."/>
            <person name="Park H.-J."/>
            <person name="Ramirez L."/>
            <person name="Alfaro M."/>
            <person name="Sun H."/>
            <person name="Tritt A."/>
            <person name="Yoshinaga Y."/>
            <person name="Zwiers L.-H."/>
            <person name="Turgeon B."/>
            <person name="Goodwin S."/>
            <person name="Spatafora J."/>
            <person name="Crous P."/>
            <person name="Grigoriev I."/>
        </authorList>
    </citation>
    <scope>NUCLEOTIDE SEQUENCE</scope>
    <source>
        <strain evidence="2">CBS 207.26</strain>
    </source>
</reference>
<dbReference type="PROSITE" id="PS50143">
    <property type="entry name" value="BIR_REPEAT_2"/>
    <property type="match status" value="1"/>
</dbReference>
<proteinExistence type="predicted"/>
<dbReference type="Proteomes" id="UP000800200">
    <property type="component" value="Unassembled WGS sequence"/>
</dbReference>
<dbReference type="OrthoDB" id="2196114at2759"/>
<accession>A0A6A6DQV5</accession>
<keyword evidence="3" id="KW-1185">Reference proteome</keyword>
<protein>
    <recommendedName>
        <fullName evidence="4">Inhibitor of apoptosis repeat-containing protein</fullName>
    </recommendedName>
</protein>
<dbReference type="AlphaFoldDB" id="A0A6A6DQV5"/>
<dbReference type="InterPro" id="IPR001370">
    <property type="entry name" value="BIR_rpt"/>
</dbReference>
<feature type="region of interest" description="Disordered" evidence="1">
    <location>
        <begin position="88"/>
        <end position="168"/>
    </location>
</feature>
<name>A0A6A6DQV5_9PEZI</name>
<evidence type="ECO:0000313" key="2">
    <source>
        <dbReference type="EMBL" id="KAF2180320.1"/>
    </source>
</evidence>
<feature type="compositionally biased region" description="Pro residues" evidence="1">
    <location>
        <begin position="109"/>
        <end position="140"/>
    </location>
</feature>
<feature type="compositionally biased region" description="Low complexity" evidence="1">
    <location>
        <begin position="91"/>
        <end position="105"/>
    </location>
</feature>
<evidence type="ECO:0008006" key="4">
    <source>
        <dbReference type="Google" id="ProtNLM"/>
    </source>
</evidence>
<dbReference type="Pfam" id="PF00653">
    <property type="entry name" value="BIR"/>
    <property type="match status" value="1"/>
</dbReference>
<evidence type="ECO:0000256" key="1">
    <source>
        <dbReference type="SAM" id="MobiDB-lite"/>
    </source>
</evidence>
<dbReference type="SMART" id="SM00238">
    <property type="entry name" value="BIR"/>
    <property type="match status" value="1"/>
</dbReference>
<feature type="compositionally biased region" description="Pro residues" evidence="1">
    <location>
        <begin position="150"/>
        <end position="163"/>
    </location>
</feature>
<dbReference type="SUPFAM" id="SSF57924">
    <property type="entry name" value="Inhibitor of apoptosis (IAP) repeat"/>
    <property type="match status" value="1"/>
</dbReference>
<gene>
    <name evidence="2" type="ORF">K469DRAFT_715564</name>
</gene>
<dbReference type="Gene3D" id="1.10.1170.10">
    <property type="entry name" value="Inhibitor Of Apoptosis Protein (2mihbC-IAP-1), Chain A"/>
    <property type="match status" value="1"/>
</dbReference>
<sequence>MSSRINPYTNWPHQYLSPIKLATAGFYHLTTGAYEDAVECAFCGIQLYKWNDFDFPVEELMLGHEYNCFWPELRADFHSHLPLIAPLNTATPHTPNKNHTLTTPHTPKKPPPSRIPRPSPKRNPLPLQLPQPSNPQPPSQPSAQTSTHPPAHPPPPSIPPVSSPQPRTYASALASPFSAQPNRPRQKPSVLTVQNLITRFRNKPSPFQQLPTLQYNLATAATNSLSKFLLSALPAFTRFLSDIQGGQYIRRSPYGGGTDTSTSPIMTRTTLQIRGLDNTSWLASTL</sequence>